<dbReference type="InterPro" id="IPR029069">
    <property type="entry name" value="HotDog_dom_sf"/>
</dbReference>
<dbReference type="RefSeq" id="WP_268609002.1">
    <property type="nucleotide sequence ID" value="NZ_CP113797.1"/>
</dbReference>
<dbReference type="AlphaFoldDB" id="A0A9E9C6H7"/>
<evidence type="ECO:0008006" key="3">
    <source>
        <dbReference type="Google" id="ProtNLM"/>
    </source>
</evidence>
<dbReference type="Proteomes" id="UP001163152">
    <property type="component" value="Chromosome"/>
</dbReference>
<evidence type="ECO:0000313" key="2">
    <source>
        <dbReference type="Proteomes" id="UP001163152"/>
    </source>
</evidence>
<organism evidence="1 2">
    <name type="scientific">Thermocoleostomius sinensis A174</name>
    <dbReference type="NCBI Taxonomy" id="2016057"/>
    <lineage>
        <taxon>Bacteria</taxon>
        <taxon>Bacillati</taxon>
        <taxon>Cyanobacteriota</taxon>
        <taxon>Cyanophyceae</taxon>
        <taxon>Oculatellales</taxon>
        <taxon>Oculatellaceae</taxon>
        <taxon>Thermocoleostomius</taxon>
    </lineage>
</organism>
<dbReference type="SUPFAM" id="SSF54637">
    <property type="entry name" value="Thioesterase/thiol ester dehydrase-isomerase"/>
    <property type="match status" value="1"/>
</dbReference>
<evidence type="ECO:0000313" key="1">
    <source>
        <dbReference type="EMBL" id="WAL59269.1"/>
    </source>
</evidence>
<name>A0A9E9C6H7_9CYAN</name>
<dbReference type="Gene3D" id="3.10.129.10">
    <property type="entry name" value="Hotdog Thioesterase"/>
    <property type="match status" value="1"/>
</dbReference>
<reference evidence="1" key="1">
    <citation type="submission" date="2022-12" db="EMBL/GenBank/DDBJ databases">
        <title>Polyphasic identification of a Novel Hot-Spring Cyanobacterium Ocullathermofonsia sinensis gen nov. sp. nov. and Genomic Insights on its Adaptations to the Thermal Habitat.</title>
        <authorList>
            <person name="Daroch M."/>
            <person name="Tang J."/>
            <person name="Jiang Y."/>
        </authorList>
    </citation>
    <scope>NUCLEOTIDE SEQUENCE</scope>
    <source>
        <strain evidence="1">PKUAC-SCTA174</strain>
    </source>
</reference>
<dbReference type="EMBL" id="CP113797">
    <property type="protein sequence ID" value="WAL59269.1"/>
    <property type="molecule type" value="Genomic_DNA"/>
</dbReference>
<dbReference type="KEGG" id="tsin:OXH18_19140"/>
<sequence length="149" mass="16742">MQVITQSDVEAKLRPFAKEIFVSDVTADPGTVAYSVEVNNPEWLLNDHFPGVSIIQCFFQGAMLMFYEHDRHFDPQMSLFFAGGIKIKFLKPIFEGYQVVFTLTCERFVQNVLLFEGVCVNSNGEAYAKASGSLSSKPRAEVMVQKSQT</sequence>
<keyword evidence="2" id="KW-1185">Reference proteome</keyword>
<protein>
    <recommendedName>
        <fullName evidence="3">Beta-hydroxyacyl-ACP dehydratase</fullName>
    </recommendedName>
</protein>
<proteinExistence type="predicted"/>
<gene>
    <name evidence="1" type="ORF">OXH18_19140</name>
</gene>
<accession>A0A9E9C6H7</accession>